<dbReference type="Pfam" id="PF25917">
    <property type="entry name" value="BSH_RND"/>
    <property type="match status" value="1"/>
</dbReference>
<dbReference type="PANTHER" id="PTHR30469">
    <property type="entry name" value="MULTIDRUG RESISTANCE PROTEIN MDTA"/>
    <property type="match status" value="1"/>
</dbReference>
<sequence>MVFLSWKRVAAMFISICSVLFGTVHAEETVSAHADVVHPIKVFRLTSPGERSLRVFQGQTEASQRTSLAFRVPGQLIEFPALAGQSVKKGELLARLDPIEYKLIKDKAEANYQLALVEFKRTERLVKDQLVSQQMHDKNRTLLARTKAALEQAQANVGYTSLRAPFDGIVSRTAAENWDYVIAKQQVLNIQADGMTDVKIQVPQNVVTQLSREFVLDLKALVRFVAQPQYSYFAAVTEVDTEADASTLSYEVTLSLPTPTDFNVSTGMTAEVEIDMSPLDPHESEYYVLPVTAVVGEGDNLKVWRIAPETMTVSAVDVEVIGQSAAGLKVKGPLTSGDMLALTGTRLLSDGMRVQEWVRERGL</sequence>
<evidence type="ECO:0000256" key="2">
    <source>
        <dbReference type="SAM" id="SignalP"/>
    </source>
</evidence>
<dbReference type="RefSeq" id="WP_130565854.1">
    <property type="nucleotide sequence ID" value="NZ_SHLY01000001.1"/>
</dbReference>
<evidence type="ECO:0000259" key="4">
    <source>
        <dbReference type="Pfam" id="PF25917"/>
    </source>
</evidence>
<dbReference type="Proteomes" id="UP000292544">
    <property type="component" value="Unassembled WGS sequence"/>
</dbReference>
<proteinExistence type="inferred from homology"/>
<protein>
    <submittedName>
        <fullName evidence="5">Efflux RND transporter periplasmic adaptor subunit</fullName>
    </submittedName>
</protein>
<gene>
    <name evidence="5" type="ORF">EXY25_04475</name>
</gene>
<keyword evidence="2" id="KW-0732">Signal</keyword>
<feature type="domain" description="Multidrug resistance protein MdtA-like barrel-sandwich hybrid" evidence="4">
    <location>
        <begin position="70"/>
        <end position="189"/>
    </location>
</feature>
<dbReference type="Gene3D" id="1.10.287.470">
    <property type="entry name" value="Helix hairpin bin"/>
    <property type="match status" value="1"/>
</dbReference>
<dbReference type="SUPFAM" id="SSF111369">
    <property type="entry name" value="HlyD-like secretion proteins"/>
    <property type="match status" value="1"/>
</dbReference>
<dbReference type="InterPro" id="IPR058624">
    <property type="entry name" value="MdtA-like_HH"/>
</dbReference>
<organism evidence="5 6">
    <name type="scientific">Corallincola spongiicola</name>
    <dbReference type="NCBI Taxonomy" id="2520508"/>
    <lineage>
        <taxon>Bacteria</taxon>
        <taxon>Pseudomonadati</taxon>
        <taxon>Pseudomonadota</taxon>
        <taxon>Gammaproteobacteria</taxon>
        <taxon>Alteromonadales</taxon>
        <taxon>Psychromonadaceae</taxon>
        <taxon>Corallincola</taxon>
    </lineage>
</organism>
<evidence type="ECO:0000313" key="6">
    <source>
        <dbReference type="Proteomes" id="UP000292544"/>
    </source>
</evidence>
<comment type="similarity">
    <text evidence="1">Belongs to the membrane fusion protein (MFP) (TC 8.A.1) family.</text>
</comment>
<evidence type="ECO:0000259" key="3">
    <source>
        <dbReference type="Pfam" id="PF25876"/>
    </source>
</evidence>
<evidence type="ECO:0000313" key="5">
    <source>
        <dbReference type="EMBL" id="TAA48483.1"/>
    </source>
</evidence>
<reference evidence="6" key="1">
    <citation type="submission" date="2019-02" db="EMBL/GenBank/DDBJ databases">
        <title>Draft genome sequence of Muricauda sp. 176CP4-71.</title>
        <authorList>
            <person name="Park J.-S."/>
        </authorList>
    </citation>
    <scope>NUCLEOTIDE SEQUENCE [LARGE SCALE GENOMIC DNA]</scope>
    <source>
        <strain evidence="6">176GS2-150</strain>
    </source>
</reference>
<dbReference type="Pfam" id="PF25876">
    <property type="entry name" value="HH_MFP_RND"/>
    <property type="match status" value="1"/>
</dbReference>
<dbReference type="InterPro" id="IPR058625">
    <property type="entry name" value="MdtA-like_BSH"/>
</dbReference>
<dbReference type="Gene3D" id="2.40.420.20">
    <property type="match status" value="1"/>
</dbReference>
<dbReference type="EMBL" id="SHLY01000001">
    <property type="protein sequence ID" value="TAA48483.1"/>
    <property type="molecule type" value="Genomic_DNA"/>
</dbReference>
<feature type="signal peptide" evidence="2">
    <location>
        <begin position="1"/>
        <end position="26"/>
    </location>
</feature>
<dbReference type="InterPro" id="IPR006143">
    <property type="entry name" value="RND_pump_MFP"/>
</dbReference>
<keyword evidence="6" id="KW-1185">Reference proteome</keyword>
<name>A0ABY1WUQ4_9GAMM</name>
<dbReference type="NCBIfam" id="TIGR01730">
    <property type="entry name" value="RND_mfp"/>
    <property type="match status" value="1"/>
</dbReference>
<dbReference type="Gene3D" id="2.40.30.170">
    <property type="match status" value="1"/>
</dbReference>
<dbReference type="Gene3D" id="2.40.50.100">
    <property type="match status" value="1"/>
</dbReference>
<dbReference type="PANTHER" id="PTHR30469:SF20">
    <property type="entry name" value="EFFLUX RND TRANSPORTER PERIPLASMIC ADAPTOR SUBUNIT"/>
    <property type="match status" value="1"/>
</dbReference>
<accession>A0ABY1WUQ4</accession>
<comment type="caution">
    <text evidence="5">The sequence shown here is derived from an EMBL/GenBank/DDBJ whole genome shotgun (WGS) entry which is preliminary data.</text>
</comment>
<feature type="domain" description="Multidrug resistance protein MdtA-like alpha-helical hairpin" evidence="3">
    <location>
        <begin position="106"/>
        <end position="157"/>
    </location>
</feature>
<evidence type="ECO:0000256" key="1">
    <source>
        <dbReference type="ARBA" id="ARBA00009477"/>
    </source>
</evidence>
<feature type="chain" id="PRO_5045149087" evidence="2">
    <location>
        <begin position="27"/>
        <end position="363"/>
    </location>
</feature>